<gene>
    <name evidence="5" type="ORF">HHK36_021738</name>
</gene>
<reference evidence="5 6" key="1">
    <citation type="submission" date="2020-04" db="EMBL/GenBank/DDBJ databases">
        <title>Plant Genome Project.</title>
        <authorList>
            <person name="Zhang R.-G."/>
        </authorList>
    </citation>
    <scope>NUCLEOTIDE SEQUENCE [LARGE SCALE GENOMIC DNA]</scope>
    <source>
        <strain evidence="5">YNK0</strain>
        <tissue evidence="5">Leaf</tissue>
    </source>
</reference>
<feature type="region of interest" description="Disordered" evidence="3">
    <location>
        <begin position="242"/>
        <end position="272"/>
    </location>
</feature>
<protein>
    <recommendedName>
        <fullName evidence="4">RRM domain-containing protein</fullName>
    </recommendedName>
</protein>
<dbReference type="AlphaFoldDB" id="A0A834YQA6"/>
<dbReference type="SUPFAM" id="SSF54928">
    <property type="entry name" value="RNA-binding domain, RBD"/>
    <property type="match status" value="2"/>
</dbReference>
<evidence type="ECO:0000259" key="4">
    <source>
        <dbReference type="PROSITE" id="PS50102"/>
    </source>
</evidence>
<dbReference type="Gene3D" id="3.30.70.330">
    <property type="match status" value="2"/>
</dbReference>
<feature type="domain" description="RRM" evidence="4">
    <location>
        <begin position="308"/>
        <end position="418"/>
    </location>
</feature>
<sequence>MEIDDNTSAMADLRLARIREEVGNSGDRRYLRQGKDTGKRAIEGATPEILVASKGSLPRGWSNVLRGVTEGKKGRGGAGDPGGWLQLFLKRREDEVRESVGEEGLCAYSQWIIHNMLKEIDSEDMGVIQGSTNEAVSLDQRQLGMEENSRGMPVLSQDALGGPGGTLEVLHRNSVGVLVVAFANFFNHQSAMAALHSLNGVKFDPQTGATLHIELARSNSRRKRPPVGGAYVVIDKRVKAAADGQEISSNDGDRGSDEPSDTESPNYRSKGDLATAESGQTVYYPDNTGAAINEQSEKPVEGSLPPCSTLFIANLGPNCTEDELKQVFSQIAPSLCVCSSINFSSVVTVLVWNLMTSILRAASYAGFHVLKMRSKGGMPVAFADFEDVERATEAMHALQGSILASSDRGGLHLEYARSKMRKPYEKGT</sequence>
<dbReference type="Pfam" id="PF00076">
    <property type="entry name" value="RRM_1"/>
    <property type="match status" value="1"/>
</dbReference>
<proteinExistence type="predicted"/>
<evidence type="ECO:0000313" key="5">
    <source>
        <dbReference type="EMBL" id="KAF8393494.1"/>
    </source>
</evidence>
<dbReference type="PROSITE" id="PS50102">
    <property type="entry name" value="RRM"/>
    <property type="match status" value="1"/>
</dbReference>
<dbReference type="OrthoDB" id="431169at2759"/>
<evidence type="ECO:0000256" key="1">
    <source>
        <dbReference type="ARBA" id="ARBA00022884"/>
    </source>
</evidence>
<accession>A0A834YQA6</accession>
<dbReference type="Proteomes" id="UP000655225">
    <property type="component" value="Unassembled WGS sequence"/>
</dbReference>
<dbReference type="InterPro" id="IPR012677">
    <property type="entry name" value="Nucleotide-bd_a/b_plait_sf"/>
</dbReference>
<dbReference type="InterPro" id="IPR035979">
    <property type="entry name" value="RBD_domain_sf"/>
</dbReference>
<evidence type="ECO:0000256" key="2">
    <source>
        <dbReference type="PROSITE-ProRule" id="PRU00176"/>
    </source>
</evidence>
<dbReference type="InterPro" id="IPR000504">
    <property type="entry name" value="RRM_dom"/>
</dbReference>
<dbReference type="GO" id="GO:0003723">
    <property type="term" value="F:RNA binding"/>
    <property type="evidence" value="ECO:0007669"/>
    <property type="project" value="UniProtKB-UniRule"/>
</dbReference>
<evidence type="ECO:0000256" key="3">
    <source>
        <dbReference type="SAM" id="MobiDB-lite"/>
    </source>
</evidence>
<organism evidence="5 6">
    <name type="scientific">Tetracentron sinense</name>
    <name type="common">Spur-leaf</name>
    <dbReference type="NCBI Taxonomy" id="13715"/>
    <lineage>
        <taxon>Eukaryota</taxon>
        <taxon>Viridiplantae</taxon>
        <taxon>Streptophyta</taxon>
        <taxon>Embryophyta</taxon>
        <taxon>Tracheophyta</taxon>
        <taxon>Spermatophyta</taxon>
        <taxon>Magnoliopsida</taxon>
        <taxon>Trochodendrales</taxon>
        <taxon>Trochodendraceae</taxon>
        <taxon>Tetracentron</taxon>
    </lineage>
</organism>
<dbReference type="EMBL" id="JABCRI010000015">
    <property type="protein sequence ID" value="KAF8393494.1"/>
    <property type="molecule type" value="Genomic_DNA"/>
</dbReference>
<dbReference type="PANTHER" id="PTHR10501">
    <property type="entry name" value="U1 SMALL NUCLEAR RIBONUCLEOPROTEIN A/U2 SMALL NUCLEAR RIBONUCLEOPROTEIN B"/>
    <property type="match status" value="1"/>
</dbReference>
<name>A0A834YQA6_TETSI</name>
<keyword evidence="6" id="KW-1185">Reference proteome</keyword>
<evidence type="ECO:0000313" key="6">
    <source>
        <dbReference type="Proteomes" id="UP000655225"/>
    </source>
</evidence>
<comment type="caution">
    <text evidence="5">The sequence shown here is derived from an EMBL/GenBank/DDBJ whole genome shotgun (WGS) entry which is preliminary data.</text>
</comment>
<keyword evidence="1 2" id="KW-0694">RNA-binding</keyword>